<dbReference type="GO" id="GO:0000184">
    <property type="term" value="P:nuclear-transcribed mRNA catabolic process, nonsense-mediated decay"/>
    <property type="evidence" value="ECO:0007669"/>
    <property type="project" value="InterPro"/>
</dbReference>
<gene>
    <name evidence="2" type="ORF">POM88_040977</name>
</gene>
<dbReference type="PANTHER" id="PTHR13112">
    <property type="entry name" value="UPF3 REGULATOR OF NONSENSE TRANSCRIPTS-LIKE PROTEIN"/>
    <property type="match status" value="1"/>
</dbReference>
<feature type="region of interest" description="Disordered" evidence="1">
    <location>
        <begin position="1"/>
        <end position="54"/>
    </location>
</feature>
<evidence type="ECO:0000313" key="3">
    <source>
        <dbReference type="Proteomes" id="UP001237642"/>
    </source>
</evidence>
<feature type="compositionally biased region" description="Basic and acidic residues" evidence="1">
    <location>
        <begin position="126"/>
        <end position="140"/>
    </location>
</feature>
<dbReference type="InterPro" id="IPR039722">
    <property type="entry name" value="Upf3"/>
</dbReference>
<evidence type="ECO:0000313" key="2">
    <source>
        <dbReference type="EMBL" id="KAK1365416.1"/>
    </source>
</evidence>
<dbReference type="PANTHER" id="PTHR13112:SF0">
    <property type="entry name" value="FI21285P1"/>
    <property type="match status" value="1"/>
</dbReference>
<accession>A0AAD8M9A7</accession>
<name>A0AAD8M9A7_9APIA</name>
<feature type="region of interest" description="Disordered" evidence="1">
    <location>
        <begin position="88"/>
        <end position="142"/>
    </location>
</feature>
<keyword evidence="3" id="KW-1185">Reference proteome</keyword>
<reference evidence="2" key="1">
    <citation type="submission" date="2023-02" db="EMBL/GenBank/DDBJ databases">
        <title>Genome of toxic invasive species Heracleum sosnowskyi carries increased number of genes despite the absence of recent whole-genome duplications.</title>
        <authorList>
            <person name="Schelkunov M."/>
            <person name="Shtratnikova V."/>
            <person name="Makarenko M."/>
            <person name="Klepikova A."/>
            <person name="Omelchenko D."/>
            <person name="Novikova G."/>
            <person name="Obukhova E."/>
            <person name="Bogdanov V."/>
            <person name="Penin A."/>
            <person name="Logacheva M."/>
        </authorList>
    </citation>
    <scope>NUCLEOTIDE SEQUENCE</scope>
    <source>
        <strain evidence="2">Hsosn_3</strain>
        <tissue evidence="2">Leaf</tissue>
    </source>
</reference>
<dbReference type="GO" id="GO:0005730">
    <property type="term" value="C:nucleolus"/>
    <property type="evidence" value="ECO:0007669"/>
    <property type="project" value="TreeGrafter"/>
</dbReference>
<feature type="compositionally biased region" description="Basic and acidic residues" evidence="1">
    <location>
        <begin position="103"/>
        <end position="116"/>
    </location>
</feature>
<dbReference type="GO" id="GO:0005737">
    <property type="term" value="C:cytoplasm"/>
    <property type="evidence" value="ECO:0007669"/>
    <property type="project" value="TreeGrafter"/>
</dbReference>
<reference evidence="2" key="2">
    <citation type="submission" date="2023-05" db="EMBL/GenBank/DDBJ databases">
        <authorList>
            <person name="Schelkunov M.I."/>
        </authorList>
    </citation>
    <scope>NUCLEOTIDE SEQUENCE</scope>
    <source>
        <strain evidence="2">Hsosn_3</strain>
        <tissue evidence="2">Leaf</tissue>
    </source>
</reference>
<protein>
    <submittedName>
        <fullName evidence="2">Uncharacterized protein</fullName>
    </submittedName>
</protein>
<feature type="compositionally biased region" description="Polar residues" evidence="1">
    <location>
        <begin position="29"/>
        <end position="54"/>
    </location>
</feature>
<proteinExistence type="predicted"/>
<dbReference type="GO" id="GO:0045727">
    <property type="term" value="P:positive regulation of translation"/>
    <property type="evidence" value="ECO:0007669"/>
    <property type="project" value="TreeGrafter"/>
</dbReference>
<organism evidence="2 3">
    <name type="scientific">Heracleum sosnowskyi</name>
    <dbReference type="NCBI Taxonomy" id="360622"/>
    <lineage>
        <taxon>Eukaryota</taxon>
        <taxon>Viridiplantae</taxon>
        <taxon>Streptophyta</taxon>
        <taxon>Embryophyta</taxon>
        <taxon>Tracheophyta</taxon>
        <taxon>Spermatophyta</taxon>
        <taxon>Magnoliopsida</taxon>
        <taxon>eudicotyledons</taxon>
        <taxon>Gunneridae</taxon>
        <taxon>Pentapetalae</taxon>
        <taxon>asterids</taxon>
        <taxon>campanulids</taxon>
        <taxon>Apiales</taxon>
        <taxon>Apiaceae</taxon>
        <taxon>Apioideae</taxon>
        <taxon>apioid superclade</taxon>
        <taxon>Tordylieae</taxon>
        <taxon>Tordyliinae</taxon>
        <taxon>Heracleum</taxon>
    </lineage>
</organism>
<dbReference type="AlphaFoldDB" id="A0AAD8M9A7"/>
<dbReference type="Proteomes" id="UP001237642">
    <property type="component" value="Unassembled WGS sequence"/>
</dbReference>
<comment type="caution">
    <text evidence="2">The sequence shown here is derived from an EMBL/GenBank/DDBJ whole genome shotgun (WGS) entry which is preliminary data.</text>
</comment>
<evidence type="ECO:0000256" key="1">
    <source>
        <dbReference type="SAM" id="MobiDB-lite"/>
    </source>
</evidence>
<dbReference type="GO" id="GO:0003729">
    <property type="term" value="F:mRNA binding"/>
    <property type="evidence" value="ECO:0007669"/>
    <property type="project" value="TreeGrafter"/>
</dbReference>
<sequence>MLPTHITGDVVGDDDSEVGVASEEVTSGLPLQQTSASPNKNSVIGNAPRQNNMHDASGRIIKSILLHKDSRQNPSTLPSEMPIQVRIQEKDKRPPRASNVQLHRKDTNEAAEDRTAGNDIQGFYTEKPEKRTRNKDRPDRGVWTPLLRSDGLHASNDSKLELKQQLYYWRWREFRRPTIAIPVIRWLLLLYS</sequence>
<dbReference type="EMBL" id="JAUIZM010000009">
    <property type="protein sequence ID" value="KAK1365416.1"/>
    <property type="molecule type" value="Genomic_DNA"/>
</dbReference>